<accession>A0ABR8ZEP8</accession>
<sequence length="296" mass="30510">MKKCYVLLAAALCSYSINAQVGINTTTPKGTLDVTGSPTVTTIADGIIPPRITGDALKSKESAYGPDQNGALVYVTTPVSTTTGAVKTANVVRKGFYIYDATFVNSGNVMGTFSEVDMVTPGGTPGNGGATGDGAYAARFTGSSSLLSLNVGLGSTFYAVPLSNAAVVNNIPSVQVANNQYTVPSSGIYQINYSFRYEQGLIASVLASAPEMRILKTTSGVSSTLDSRTFGGITLLPTVTLLGISLGASITLADGQISHIYNLQQGDVLTFGIQRGGLDLSVASNSAAEISVYKIK</sequence>
<dbReference type="Proteomes" id="UP000637299">
    <property type="component" value="Unassembled WGS sequence"/>
</dbReference>
<name>A0ABR8ZEP8_9FLAO</name>
<dbReference type="RefSeq" id="WP_191737289.1">
    <property type="nucleotide sequence ID" value="NZ_JACYFS010000004.1"/>
</dbReference>
<organism evidence="2 3">
    <name type="scientific">Chryseobacterium caseinilyticum</name>
    <dbReference type="NCBI Taxonomy" id="2771428"/>
    <lineage>
        <taxon>Bacteria</taxon>
        <taxon>Pseudomonadati</taxon>
        <taxon>Bacteroidota</taxon>
        <taxon>Flavobacteriia</taxon>
        <taxon>Flavobacteriales</taxon>
        <taxon>Weeksellaceae</taxon>
        <taxon>Chryseobacterium group</taxon>
        <taxon>Chryseobacterium</taxon>
    </lineage>
</organism>
<gene>
    <name evidence="2" type="ORF">IC610_13175</name>
</gene>
<dbReference type="EMBL" id="JACYFS010000004">
    <property type="protein sequence ID" value="MBD8083365.1"/>
    <property type="molecule type" value="Genomic_DNA"/>
</dbReference>
<protein>
    <recommendedName>
        <fullName evidence="4">C1q domain-containing protein</fullName>
    </recommendedName>
</protein>
<reference evidence="2 3" key="1">
    <citation type="submission" date="2020-09" db="EMBL/GenBank/DDBJ databases">
        <title>Genome seq and assembly of Chryseobacterium sp.</title>
        <authorList>
            <person name="Chhetri G."/>
        </authorList>
    </citation>
    <scope>NUCLEOTIDE SEQUENCE [LARGE SCALE GENOMIC DNA]</scope>
    <source>
        <strain evidence="2 3">GCR10</strain>
    </source>
</reference>
<keyword evidence="1" id="KW-0732">Signal</keyword>
<evidence type="ECO:0008006" key="4">
    <source>
        <dbReference type="Google" id="ProtNLM"/>
    </source>
</evidence>
<evidence type="ECO:0000256" key="1">
    <source>
        <dbReference type="SAM" id="SignalP"/>
    </source>
</evidence>
<evidence type="ECO:0000313" key="3">
    <source>
        <dbReference type="Proteomes" id="UP000637299"/>
    </source>
</evidence>
<proteinExistence type="predicted"/>
<feature type="chain" id="PRO_5045127186" description="C1q domain-containing protein" evidence="1">
    <location>
        <begin position="20"/>
        <end position="296"/>
    </location>
</feature>
<keyword evidence="3" id="KW-1185">Reference proteome</keyword>
<evidence type="ECO:0000313" key="2">
    <source>
        <dbReference type="EMBL" id="MBD8083365.1"/>
    </source>
</evidence>
<feature type="signal peptide" evidence="1">
    <location>
        <begin position="1"/>
        <end position="19"/>
    </location>
</feature>
<comment type="caution">
    <text evidence="2">The sequence shown here is derived from an EMBL/GenBank/DDBJ whole genome shotgun (WGS) entry which is preliminary data.</text>
</comment>